<evidence type="ECO:0000313" key="2">
    <source>
        <dbReference type="EMBL" id="EHD14011.1"/>
    </source>
</evidence>
<reference evidence="2 3" key="1">
    <citation type="submission" date="2011-10" db="EMBL/GenBank/DDBJ databases">
        <title>Genome Sequence of Commensalibacter intestini A911, isolated from Drosophila gut.</title>
        <authorList>
            <person name="Lee W.-J."/>
            <person name="Kim E.-K."/>
        </authorList>
    </citation>
    <scope>NUCLEOTIDE SEQUENCE [LARGE SCALE GENOMIC DNA]</scope>
    <source>
        <strain evidence="2 3">A911</strain>
    </source>
</reference>
<protein>
    <submittedName>
        <fullName evidence="2">Uncharacterized protein</fullName>
    </submittedName>
</protein>
<organism evidence="2 3">
    <name type="scientific">Commensalibacter intestini A911</name>
    <dbReference type="NCBI Taxonomy" id="1088868"/>
    <lineage>
        <taxon>Bacteria</taxon>
        <taxon>Pseudomonadati</taxon>
        <taxon>Pseudomonadota</taxon>
        <taxon>Alphaproteobacteria</taxon>
        <taxon>Acetobacterales</taxon>
        <taxon>Acetobacteraceae</taxon>
    </lineage>
</organism>
<evidence type="ECO:0000313" key="3">
    <source>
        <dbReference type="Proteomes" id="UP000005939"/>
    </source>
</evidence>
<dbReference type="AlphaFoldDB" id="G6F0D9"/>
<dbReference type="Proteomes" id="UP000005939">
    <property type="component" value="Unassembled WGS sequence"/>
</dbReference>
<feature type="region of interest" description="Disordered" evidence="1">
    <location>
        <begin position="392"/>
        <end position="435"/>
    </location>
</feature>
<name>G6F0D9_9PROT</name>
<dbReference type="EMBL" id="AGFR01000007">
    <property type="protein sequence ID" value="EHD14011.1"/>
    <property type="molecule type" value="Genomic_DNA"/>
</dbReference>
<evidence type="ECO:0000256" key="1">
    <source>
        <dbReference type="SAM" id="MobiDB-lite"/>
    </source>
</evidence>
<proteinExistence type="predicted"/>
<accession>G6F0D9</accession>
<gene>
    <name evidence="2" type="ORF">CIN_13700</name>
</gene>
<comment type="caution">
    <text evidence="2">The sequence shown here is derived from an EMBL/GenBank/DDBJ whole genome shotgun (WGS) entry which is preliminary data.</text>
</comment>
<dbReference type="PATRIC" id="fig|1088868.3.peg.1377"/>
<feature type="compositionally biased region" description="Low complexity" evidence="1">
    <location>
        <begin position="416"/>
        <end position="426"/>
    </location>
</feature>
<sequence length="694" mass="76383">MQNMVNILEQNNPTDTNYQIPSLSGAMRSRVRDSVYGMFNLKFINRYRDISLVYNNLVDMAANKLNMPQASQNIMLPDFNTFDVGKGFYQGVKKYGLNPLNLYVEQSKRIERLVQLWDGMTKEQREAISGFTSSLKTFVDATFSIKTAFQLSDRMSDIKQLSKIEGEESRDIVLLRNIYRRKGTSDDDFIELQKKLSGLTTALKLDPEKVAKDKDYQFFARYNGELNKTSDANGKRYGALDRQHQLEAAIKRAQANKVDPDLIKAHLDAIVGEKIAVKVYAVITDPNAKAIEAEEAVNADRQDQGMPAAQHYVDIKTQAINSHESVSGGISIPFIQPIVSNVAGLINAALNKYPDEIGKIQGGAAVMSEGTKWLEFAYKAYKGVGAAKEAFYPNNSDWKPSGPKRVKQNRPPAPPSSSDDSGPDPAQVTGNKGSMAGDITKFGVAAATAAVSKTPEHETNFVERLQKQQTALTRGGAIVKSTVNAKKHGSDYIPSPVKGAAEKAVSKVKDAATNIEKKLKDPSVQKKLLEDLETIFIIILKRYVPSLRNVPTPLLLPGNKQIIANNDYANKKRNVALNQQASNYNPILGGANPEIAGLVVKAGYRLGIPRFDQSGMNNGAFRTRNLAMDMQHAGQASKLSQEINNQQYHTVINVTPANADPMRVAEIVYNKVKQASFGHSKSVPSTHATQMTMV</sequence>